<feature type="coiled-coil region" evidence="1">
    <location>
        <begin position="111"/>
        <end position="138"/>
    </location>
</feature>
<organism evidence="2 3">
    <name type="scientific">Arenibacter certesii</name>
    <dbReference type="NCBI Taxonomy" id="228955"/>
    <lineage>
        <taxon>Bacteria</taxon>
        <taxon>Pseudomonadati</taxon>
        <taxon>Bacteroidota</taxon>
        <taxon>Flavobacteriia</taxon>
        <taxon>Flavobacteriales</taxon>
        <taxon>Flavobacteriaceae</taxon>
        <taxon>Arenibacter</taxon>
    </lineage>
</organism>
<reference evidence="2" key="1">
    <citation type="journal article" date="2014" name="Int. J. Syst. Evol. Microbiol.">
        <title>Complete genome sequence of Corynebacterium casei LMG S-19264T (=DSM 44701T), isolated from a smear-ripened cheese.</title>
        <authorList>
            <consortium name="US DOE Joint Genome Institute (JGI-PGF)"/>
            <person name="Walter F."/>
            <person name="Albersmeier A."/>
            <person name="Kalinowski J."/>
            <person name="Ruckert C."/>
        </authorList>
    </citation>
    <scope>NUCLEOTIDE SEQUENCE</scope>
    <source>
        <strain evidence="2">KCTC 12113</strain>
    </source>
</reference>
<comment type="caution">
    <text evidence="2">The sequence shown here is derived from an EMBL/GenBank/DDBJ whole genome shotgun (WGS) entry which is preliminary data.</text>
</comment>
<proteinExistence type="predicted"/>
<keyword evidence="1" id="KW-0175">Coiled coil</keyword>
<evidence type="ECO:0000313" key="2">
    <source>
        <dbReference type="EMBL" id="GGW46703.1"/>
    </source>
</evidence>
<protein>
    <recommendedName>
        <fullName evidence="4">Viral A-type inclusion protein</fullName>
    </recommendedName>
</protein>
<dbReference type="EMBL" id="BMWP01000030">
    <property type="protein sequence ID" value="GGW46703.1"/>
    <property type="molecule type" value="Genomic_DNA"/>
</dbReference>
<reference evidence="2" key="2">
    <citation type="submission" date="2020-09" db="EMBL/GenBank/DDBJ databases">
        <authorList>
            <person name="Sun Q."/>
            <person name="Kim S."/>
        </authorList>
    </citation>
    <scope>NUCLEOTIDE SEQUENCE</scope>
    <source>
        <strain evidence="2">KCTC 12113</strain>
    </source>
</reference>
<evidence type="ECO:0000256" key="1">
    <source>
        <dbReference type="SAM" id="Coils"/>
    </source>
</evidence>
<dbReference type="Proteomes" id="UP000634668">
    <property type="component" value="Unassembled WGS sequence"/>
</dbReference>
<gene>
    <name evidence="2" type="ORF">GCM10007383_33700</name>
</gene>
<sequence length="139" mass="16110">MKTCQLFLVLTVLTTLSYSCKEAKQDTSQMKEVLAIHDEVMPKMGTIGNLISELDEEITKSDTAESYTKARQDLKDAHKSMMDWMRNFGDRFDGEEIMKGKTLTEEKQQWLNEEEEKVKVLRDQINSSIKNAEELLKKE</sequence>
<dbReference type="PROSITE" id="PS51257">
    <property type="entry name" value="PROKAR_LIPOPROTEIN"/>
    <property type="match status" value="1"/>
</dbReference>
<name>A0A918J3V8_9FLAO</name>
<keyword evidence="3" id="KW-1185">Reference proteome</keyword>
<accession>A0A918J3V8</accession>
<dbReference type="RefSeq" id="WP_026814655.1">
    <property type="nucleotide sequence ID" value="NZ_BMWP01000030.1"/>
</dbReference>
<evidence type="ECO:0000313" key="3">
    <source>
        <dbReference type="Proteomes" id="UP000634668"/>
    </source>
</evidence>
<dbReference type="AlphaFoldDB" id="A0A918J3V8"/>
<evidence type="ECO:0008006" key="4">
    <source>
        <dbReference type="Google" id="ProtNLM"/>
    </source>
</evidence>